<dbReference type="GO" id="GO:0005524">
    <property type="term" value="F:ATP binding"/>
    <property type="evidence" value="ECO:0007669"/>
    <property type="project" value="UniProtKB-UniRule"/>
</dbReference>
<dbReference type="UniPathway" id="UPA00241">
    <property type="reaction ID" value="UER00356"/>
</dbReference>
<comment type="subcellular location">
    <subcellularLocation>
        <location evidence="8">Cytoplasm</location>
    </subcellularLocation>
</comment>
<dbReference type="FunFam" id="3.40.50.300:FF:000991">
    <property type="entry name" value="Dephospho-CoA kinase"/>
    <property type="match status" value="1"/>
</dbReference>
<evidence type="ECO:0000313" key="11">
    <source>
        <dbReference type="Proteomes" id="UP000070226"/>
    </source>
</evidence>
<dbReference type="InterPro" id="IPR027417">
    <property type="entry name" value="P-loop_NTPase"/>
</dbReference>
<feature type="binding site" evidence="8">
    <location>
        <begin position="16"/>
        <end position="21"/>
    </location>
    <ligand>
        <name>ATP</name>
        <dbReference type="ChEBI" id="CHEBI:30616"/>
    </ligand>
</feature>
<reference evidence="10 11" key="1">
    <citation type="submission" date="2016-01" db="EMBL/GenBank/DDBJ databases">
        <authorList>
            <person name="Oliw E.H."/>
        </authorList>
    </citation>
    <scope>NUCLEOTIDE SEQUENCE [LARGE SCALE GENOMIC DNA]</scope>
    <source>
        <strain evidence="10 11">CMW7756B</strain>
    </source>
</reference>
<dbReference type="GO" id="GO:0005737">
    <property type="term" value="C:cytoplasm"/>
    <property type="evidence" value="ECO:0007669"/>
    <property type="project" value="UniProtKB-SubCell"/>
</dbReference>
<dbReference type="EMBL" id="LRQT01000014">
    <property type="protein sequence ID" value="KXA65023.1"/>
    <property type="molecule type" value="Genomic_DNA"/>
</dbReference>
<comment type="similarity">
    <text evidence="1 8">Belongs to the CoaE family.</text>
</comment>
<evidence type="ECO:0000313" key="10">
    <source>
        <dbReference type="EMBL" id="KXA65023.1"/>
    </source>
</evidence>
<dbReference type="NCBIfam" id="TIGR00152">
    <property type="entry name" value="dephospho-CoA kinase"/>
    <property type="match status" value="1"/>
</dbReference>
<keyword evidence="3 8" id="KW-0808">Transferase</keyword>
<evidence type="ECO:0000256" key="9">
    <source>
        <dbReference type="NCBIfam" id="TIGR00152"/>
    </source>
</evidence>
<keyword evidence="2 8" id="KW-0963">Cytoplasm</keyword>
<dbReference type="Gene3D" id="3.40.50.300">
    <property type="entry name" value="P-loop containing nucleotide triphosphate hydrolases"/>
    <property type="match status" value="1"/>
</dbReference>
<dbReference type="PANTHER" id="PTHR10695">
    <property type="entry name" value="DEPHOSPHO-COA KINASE-RELATED"/>
    <property type="match status" value="1"/>
</dbReference>
<protein>
    <recommendedName>
        <fullName evidence="8 9">Dephospho-CoA kinase</fullName>
        <ecNumber evidence="8 9">2.7.1.24</ecNumber>
    </recommendedName>
    <alternativeName>
        <fullName evidence="8">Dephosphocoenzyme A kinase</fullName>
    </alternativeName>
</protein>
<dbReference type="GO" id="GO:0004140">
    <property type="term" value="F:dephospho-CoA kinase activity"/>
    <property type="evidence" value="ECO:0007669"/>
    <property type="project" value="UniProtKB-UniRule"/>
</dbReference>
<comment type="catalytic activity">
    <reaction evidence="8">
        <text>3'-dephospho-CoA + ATP = ADP + CoA + H(+)</text>
        <dbReference type="Rhea" id="RHEA:18245"/>
        <dbReference type="ChEBI" id="CHEBI:15378"/>
        <dbReference type="ChEBI" id="CHEBI:30616"/>
        <dbReference type="ChEBI" id="CHEBI:57287"/>
        <dbReference type="ChEBI" id="CHEBI:57328"/>
        <dbReference type="ChEBI" id="CHEBI:456216"/>
        <dbReference type="EC" id="2.7.1.24"/>
    </reaction>
</comment>
<evidence type="ECO:0000256" key="8">
    <source>
        <dbReference type="HAMAP-Rule" id="MF_00376"/>
    </source>
</evidence>
<evidence type="ECO:0000256" key="3">
    <source>
        <dbReference type="ARBA" id="ARBA00022679"/>
    </source>
</evidence>
<dbReference type="Pfam" id="PF01121">
    <property type="entry name" value="CoaE"/>
    <property type="match status" value="1"/>
</dbReference>
<keyword evidence="5 8" id="KW-0418">Kinase</keyword>
<dbReference type="EC" id="2.7.1.24" evidence="8 9"/>
<evidence type="ECO:0000256" key="5">
    <source>
        <dbReference type="ARBA" id="ARBA00022777"/>
    </source>
</evidence>
<keyword evidence="7 8" id="KW-0173">Coenzyme A biosynthesis</keyword>
<keyword evidence="4 8" id="KW-0547">Nucleotide-binding</keyword>
<proteinExistence type="inferred from homology"/>
<evidence type="ECO:0000256" key="7">
    <source>
        <dbReference type="ARBA" id="ARBA00022993"/>
    </source>
</evidence>
<sequence>MQEAHMLKIGLTGGIASGKSTVLDFFKKKHVPYIDADVVAREVVDLGTPGLAAIRELFGDTVILDDGRLNREALGSIVFHNEEKRLQLNSCLHGFIRQRIDELSAMYEEEEAPAVIYDIPLLIEGKWYERLDTVWLVYVSPEVQVRRLMERNGYSKKDALARIQSQMLLDDKRSFADVIINNDGTPDELYIQLEKLWHEKLLPLYNK</sequence>
<organism evidence="10">
    <name type="scientific">Veillonella atypica</name>
    <dbReference type="NCBI Taxonomy" id="39777"/>
    <lineage>
        <taxon>Bacteria</taxon>
        <taxon>Bacillati</taxon>
        <taxon>Bacillota</taxon>
        <taxon>Negativicutes</taxon>
        <taxon>Veillonellales</taxon>
        <taxon>Veillonellaceae</taxon>
        <taxon>Veillonella</taxon>
    </lineage>
</organism>
<dbReference type="PATRIC" id="fig|39777.7.peg.676"/>
<keyword evidence="6 8" id="KW-0067">ATP-binding</keyword>
<dbReference type="Proteomes" id="UP000070226">
    <property type="component" value="Unassembled WGS sequence"/>
</dbReference>
<name>A0A133S5T5_9FIRM</name>
<evidence type="ECO:0000256" key="2">
    <source>
        <dbReference type="ARBA" id="ARBA00022490"/>
    </source>
</evidence>
<gene>
    <name evidence="8" type="primary">coaE</name>
    <name evidence="10" type="ORF">HMPREF3233_00688</name>
</gene>
<dbReference type="CDD" id="cd02022">
    <property type="entry name" value="DPCK"/>
    <property type="match status" value="1"/>
</dbReference>
<dbReference type="PANTHER" id="PTHR10695:SF46">
    <property type="entry name" value="BIFUNCTIONAL COENZYME A SYNTHASE-RELATED"/>
    <property type="match status" value="1"/>
</dbReference>
<dbReference type="InterPro" id="IPR001977">
    <property type="entry name" value="Depp_CoAkinase"/>
</dbReference>
<dbReference type="AlphaFoldDB" id="A0A133S5T5"/>
<dbReference type="STRING" id="39777.B7L28_03740"/>
<comment type="caution">
    <text evidence="10">The sequence shown here is derived from an EMBL/GenBank/DDBJ whole genome shotgun (WGS) entry which is preliminary data.</text>
</comment>
<accession>A0A133S5T5</accession>
<comment type="function">
    <text evidence="8">Catalyzes the phosphorylation of the 3'-hydroxyl group of dephosphocoenzyme A to form coenzyme A.</text>
</comment>
<dbReference type="SUPFAM" id="SSF52540">
    <property type="entry name" value="P-loop containing nucleoside triphosphate hydrolases"/>
    <property type="match status" value="1"/>
</dbReference>
<evidence type="ECO:0000256" key="4">
    <source>
        <dbReference type="ARBA" id="ARBA00022741"/>
    </source>
</evidence>
<dbReference type="PROSITE" id="PS51219">
    <property type="entry name" value="DPCK"/>
    <property type="match status" value="1"/>
</dbReference>
<evidence type="ECO:0000256" key="6">
    <source>
        <dbReference type="ARBA" id="ARBA00022840"/>
    </source>
</evidence>
<dbReference type="GO" id="GO:0015937">
    <property type="term" value="P:coenzyme A biosynthetic process"/>
    <property type="evidence" value="ECO:0007669"/>
    <property type="project" value="UniProtKB-UniRule"/>
</dbReference>
<evidence type="ECO:0000256" key="1">
    <source>
        <dbReference type="ARBA" id="ARBA00009018"/>
    </source>
</evidence>
<comment type="pathway">
    <text evidence="8">Cofactor biosynthesis; coenzyme A biosynthesis; CoA from (R)-pantothenate: step 5/5.</text>
</comment>
<dbReference type="HAMAP" id="MF_00376">
    <property type="entry name" value="Dephospho_CoA_kinase"/>
    <property type="match status" value="1"/>
</dbReference>